<dbReference type="InterPro" id="IPR002372">
    <property type="entry name" value="PQQ_rpt_dom"/>
</dbReference>
<dbReference type="Proteomes" id="UP000042997">
    <property type="component" value="Unassembled WGS sequence"/>
</dbReference>
<dbReference type="RefSeq" id="WP_010596601.1">
    <property type="nucleotide sequence ID" value="NZ_CP023714.1"/>
</dbReference>
<proteinExistence type="predicted"/>
<organism evidence="2 3">
    <name type="scientific">Rhodococcus ruber</name>
    <dbReference type="NCBI Taxonomy" id="1830"/>
    <lineage>
        <taxon>Bacteria</taxon>
        <taxon>Bacillati</taxon>
        <taxon>Actinomycetota</taxon>
        <taxon>Actinomycetes</taxon>
        <taxon>Mycobacteriales</taxon>
        <taxon>Nocardiaceae</taxon>
        <taxon>Rhodococcus</taxon>
    </lineage>
</organism>
<dbReference type="PANTHER" id="PTHR34512:SF30">
    <property type="entry name" value="OUTER MEMBRANE PROTEIN ASSEMBLY FACTOR BAMB"/>
    <property type="match status" value="1"/>
</dbReference>
<name>A0A098BT60_9NOCA</name>
<sequence>MRAALRTVMLTTSAALVLTGCGSSSGPVDVFAAGAWPGRYADARNSSTAQADGLRDVAPAWSRPLGGAVTSPASVAANGQIFVTGATTVGCNLVSFQIDTGRKRWCTRLAPGVAGVTPAVDGMANIYVGEEGAMVSFNEHGQRRWRIPVSGTPGTAQFTGDGNLLFVTHFGQVNVLDPQTGKHAAPIFDLVPTPAATDGTNVPRLPNDHGLVACFGGSEDCPVATTPAVDLGTGRILVTLWRPGADRAAVVSMRYTGGDDARVVEEWSQTELPGGAATSPVLSADGATVYVHDGEGALWALDAGTGAPRWSHGLGYVASAGPAVSAEGLLVLAPGGRTGDLVALRDTGEAAEIVWRRDDVRQLGVPALTADGLGYTVARADDGLAALVFDAASGETLDAETLPGAAGFSVGTAVGPSGEFVTTTLPGEVYVLR</sequence>
<feature type="domain" description="Pyrrolo-quinoline quinone repeat" evidence="1">
    <location>
        <begin position="60"/>
        <end position="183"/>
    </location>
</feature>
<dbReference type="InterPro" id="IPR011047">
    <property type="entry name" value="Quinoprotein_ADH-like_sf"/>
</dbReference>
<dbReference type="InterPro" id="IPR018391">
    <property type="entry name" value="PQQ_b-propeller_rpt"/>
</dbReference>
<accession>A0A098BT60</accession>
<evidence type="ECO:0000313" key="2">
    <source>
        <dbReference type="EMBL" id="CDZ91868.1"/>
    </source>
</evidence>
<protein>
    <recommendedName>
        <fullName evidence="1">Pyrrolo-quinoline quinone repeat domain-containing protein</fullName>
    </recommendedName>
</protein>
<dbReference type="InterPro" id="IPR015943">
    <property type="entry name" value="WD40/YVTN_repeat-like_dom_sf"/>
</dbReference>
<dbReference type="OrthoDB" id="6189277at2"/>
<gene>
    <name evidence="2" type="ORF">RHRU231_880064</name>
</gene>
<dbReference type="SUPFAM" id="SSF50998">
    <property type="entry name" value="Quinoprotein alcohol dehydrogenase-like"/>
    <property type="match status" value="1"/>
</dbReference>
<dbReference type="eggNOG" id="COG1520">
    <property type="taxonomic scope" value="Bacteria"/>
</dbReference>
<dbReference type="KEGG" id="rrz:CS378_06100"/>
<evidence type="ECO:0000313" key="3">
    <source>
        <dbReference type="Proteomes" id="UP000042997"/>
    </source>
</evidence>
<dbReference type="EMBL" id="CCSD01000103">
    <property type="protein sequence ID" value="CDZ91868.1"/>
    <property type="molecule type" value="Genomic_DNA"/>
</dbReference>
<dbReference type="SMART" id="SM00564">
    <property type="entry name" value="PQQ"/>
    <property type="match status" value="3"/>
</dbReference>
<dbReference type="Pfam" id="PF13360">
    <property type="entry name" value="PQQ_2"/>
    <property type="match status" value="1"/>
</dbReference>
<dbReference type="PANTHER" id="PTHR34512">
    <property type="entry name" value="CELL SURFACE PROTEIN"/>
    <property type="match status" value="1"/>
</dbReference>
<reference evidence="2 3" key="1">
    <citation type="journal article" date="2014" name="Genome Announc.">
        <title>Draft Genome Sequence of Propane- and Butane-Oxidizing Actinobacterium Rhodococcus ruber IEGM 231.</title>
        <authorList>
            <person name="Ivshina I.B."/>
            <person name="Kuyukina M.S."/>
            <person name="Krivoruchko A.V."/>
            <person name="Barbe V."/>
            <person name="Fischer C."/>
        </authorList>
    </citation>
    <scope>NUCLEOTIDE SEQUENCE [LARGE SCALE GENOMIC DNA]</scope>
</reference>
<dbReference type="GeneID" id="66836521"/>
<dbReference type="AlphaFoldDB" id="A0A098BT60"/>
<dbReference type="Gene3D" id="2.130.10.10">
    <property type="entry name" value="YVTN repeat-like/Quinoprotein amine dehydrogenase"/>
    <property type="match status" value="2"/>
</dbReference>
<dbReference type="PROSITE" id="PS51257">
    <property type="entry name" value="PROKAR_LIPOPROTEIN"/>
    <property type="match status" value="1"/>
</dbReference>
<evidence type="ECO:0000259" key="1">
    <source>
        <dbReference type="Pfam" id="PF13360"/>
    </source>
</evidence>